<sequence>MALAAFNSDLKESYLIDRIAYDKRYEFAAESTQVRRRIIATYFLQL</sequence>
<name>K1KEK4_9BURK</name>
<dbReference type="STRING" id="742823.HMPREF9465_02220"/>
<reference evidence="1 2" key="1">
    <citation type="submission" date="2012-05" db="EMBL/GenBank/DDBJ databases">
        <title>The Genome Sequence of Sutterella wadsworthensis 2_1_59BFAA.</title>
        <authorList>
            <consortium name="The Broad Institute Genome Sequencing Platform"/>
            <person name="Earl A."/>
            <person name="Ward D."/>
            <person name="Feldgarden M."/>
            <person name="Gevers D."/>
            <person name="Daigneault M."/>
            <person name="Strauss J."/>
            <person name="Allen-Vercoe E."/>
            <person name="Walker B."/>
            <person name="Young S.K."/>
            <person name="Zeng Q."/>
            <person name="Gargeya S."/>
            <person name="Fitzgerald M."/>
            <person name="Haas B."/>
            <person name="Abouelleil A."/>
            <person name="Alvarado L."/>
            <person name="Arachchi H.M."/>
            <person name="Berlin A.M."/>
            <person name="Chapman S.B."/>
            <person name="Goldberg J."/>
            <person name="Griggs A."/>
            <person name="Gujja S."/>
            <person name="Hansen M."/>
            <person name="Howarth C."/>
            <person name="Imamovic A."/>
            <person name="Larimer J."/>
            <person name="McCowen C."/>
            <person name="Montmayeur A."/>
            <person name="Murphy C."/>
            <person name="Neiman D."/>
            <person name="Pearson M."/>
            <person name="Priest M."/>
            <person name="Roberts A."/>
            <person name="Saif S."/>
            <person name="Shea T."/>
            <person name="Sisk P."/>
            <person name="Sykes S."/>
            <person name="Wortman J."/>
            <person name="Nusbaum C."/>
            <person name="Birren B."/>
        </authorList>
    </citation>
    <scope>NUCLEOTIDE SEQUENCE [LARGE SCALE GENOMIC DNA]</scope>
    <source>
        <strain evidence="1 2">2_1_59BFAA</strain>
    </source>
</reference>
<dbReference type="AlphaFoldDB" id="K1KEK4"/>
<keyword evidence="2" id="KW-1185">Reference proteome</keyword>
<comment type="caution">
    <text evidence="1">The sequence shown here is derived from an EMBL/GenBank/DDBJ whole genome shotgun (WGS) entry which is preliminary data.</text>
</comment>
<gene>
    <name evidence="1" type="ORF">HMPREF9465_02220</name>
</gene>
<dbReference type="PATRIC" id="fig|742823.3.peg.2228"/>
<proteinExistence type="predicted"/>
<accession>K1KEK4</accession>
<dbReference type="Proteomes" id="UP000005835">
    <property type="component" value="Unassembled WGS sequence"/>
</dbReference>
<organism evidence="1 2">
    <name type="scientific">Sutterella wadsworthensis 2_1_59BFAA</name>
    <dbReference type="NCBI Taxonomy" id="742823"/>
    <lineage>
        <taxon>Bacteria</taxon>
        <taxon>Pseudomonadati</taxon>
        <taxon>Pseudomonadota</taxon>
        <taxon>Betaproteobacteria</taxon>
        <taxon>Burkholderiales</taxon>
        <taxon>Sutterellaceae</taxon>
        <taxon>Sutterella</taxon>
    </lineage>
</organism>
<dbReference type="EMBL" id="ADMG01000052">
    <property type="protein sequence ID" value="EKB30154.1"/>
    <property type="molecule type" value="Genomic_DNA"/>
</dbReference>
<dbReference type="HOGENOM" id="CLU_3189886_0_0_4"/>
<evidence type="ECO:0000313" key="2">
    <source>
        <dbReference type="Proteomes" id="UP000005835"/>
    </source>
</evidence>
<evidence type="ECO:0000313" key="1">
    <source>
        <dbReference type="EMBL" id="EKB30154.1"/>
    </source>
</evidence>
<protein>
    <submittedName>
        <fullName evidence="1">Uncharacterized protein</fullName>
    </submittedName>
</protein>